<evidence type="ECO:0000256" key="1">
    <source>
        <dbReference type="SAM" id="Phobius"/>
    </source>
</evidence>
<evidence type="ECO:0000313" key="3">
    <source>
        <dbReference type="Proteomes" id="UP000306918"/>
    </source>
</evidence>
<dbReference type="OrthoDB" id="7564746at2"/>
<feature type="transmembrane region" description="Helical" evidence="1">
    <location>
        <begin position="106"/>
        <end position="128"/>
    </location>
</feature>
<keyword evidence="1" id="KW-0472">Membrane</keyword>
<evidence type="ECO:0000313" key="2">
    <source>
        <dbReference type="EMBL" id="THU41143.1"/>
    </source>
</evidence>
<protein>
    <recommendedName>
        <fullName evidence="4">DUF1440 domain-containing protein</fullName>
    </recommendedName>
</protein>
<keyword evidence="1" id="KW-1133">Transmembrane helix</keyword>
<keyword evidence="3" id="KW-1185">Reference proteome</keyword>
<comment type="caution">
    <text evidence="2">The sequence shown here is derived from an EMBL/GenBank/DDBJ whole genome shotgun (WGS) entry which is preliminary data.</text>
</comment>
<proteinExistence type="predicted"/>
<feature type="transmembrane region" description="Helical" evidence="1">
    <location>
        <begin position="21"/>
        <end position="43"/>
    </location>
</feature>
<reference evidence="2 3" key="1">
    <citation type="submission" date="2019-04" db="EMBL/GenBank/DDBJ databases">
        <title>Niastella caeni sp. nov., isolated from activated sludge.</title>
        <authorList>
            <person name="Sheng M."/>
        </authorList>
    </citation>
    <scope>NUCLEOTIDE SEQUENCE [LARGE SCALE GENOMIC DNA]</scope>
    <source>
        <strain evidence="2 3">HX-2-15</strain>
    </source>
</reference>
<accession>A0A4S8HZA2</accession>
<dbReference type="RefSeq" id="WP_136575633.1">
    <property type="nucleotide sequence ID" value="NZ_STFF01000001.1"/>
</dbReference>
<dbReference type="Proteomes" id="UP000306918">
    <property type="component" value="Unassembled WGS sequence"/>
</dbReference>
<dbReference type="AlphaFoldDB" id="A0A4S8HZA2"/>
<evidence type="ECO:0008006" key="4">
    <source>
        <dbReference type="Google" id="ProtNLM"/>
    </source>
</evidence>
<organism evidence="2 3">
    <name type="scientific">Niastella caeni</name>
    <dbReference type="NCBI Taxonomy" id="2569763"/>
    <lineage>
        <taxon>Bacteria</taxon>
        <taxon>Pseudomonadati</taxon>
        <taxon>Bacteroidota</taxon>
        <taxon>Chitinophagia</taxon>
        <taxon>Chitinophagales</taxon>
        <taxon>Chitinophagaceae</taxon>
        <taxon>Niastella</taxon>
    </lineage>
</organism>
<name>A0A4S8HZA2_9BACT</name>
<feature type="transmembrane region" description="Helical" evidence="1">
    <location>
        <begin position="140"/>
        <end position="163"/>
    </location>
</feature>
<feature type="transmembrane region" description="Helical" evidence="1">
    <location>
        <begin position="70"/>
        <end position="94"/>
    </location>
</feature>
<gene>
    <name evidence="2" type="ORF">FAM09_03240</name>
</gene>
<keyword evidence="1" id="KW-0812">Transmembrane</keyword>
<sequence length="169" mass="18876">MTTIQTARAQKQYYSKPILKTIAWVGLLVGTLDITAACTHAYLARGIAPVRVLRFIASGAFGKAAFEGVWLMPLLGLLFHYFIAYSFTALFFWLHPNVKLMSKNRVITAVVYCIFIYVVMNMLVLPLTKIPAITFNLEKAIIATLILIVAIGLPLSFIASKFFQDRNAK</sequence>
<dbReference type="EMBL" id="STFF01000001">
    <property type="protein sequence ID" value="THU41143.1"/>
    <property type="molecule type" value="Genomic_DNA"/>
</dbReference>